<keyword evidence="1" id="KW-1133">Transmembrane helix</keyword>
<keyword evidence="1" id="KW-0472">Membrane</keyword>
<reference evidence="2" key="1">
    <citation type="submission" date="2014-09" db="EMBL/GenBank/DDBJ databases">
        <authorList>
            <person name="Magalhaes I.L.F."/>
            <person name="Oliveira U."/>
            <person name="Santos F.R."/>
            <person name="Vidigal T.H.D.A."/>
            <person name="Brescovit A.D."/>
            <person name="Santos A.J."/>
        </authorList>
    </citation>
    <scope>NUCLEOTIDE SEQUENCE</scope>
    <source>
        <tissue evidence="2">Shoot tissue taken approximately 20 cm above the soil surface</tissue>
    </source>
</reference>
<dbReference type="AlphaFoldDB" id="A0A0A8ZYS5"/>
<dbReference type="EMBL" id="GBRH01253371">
    <property type="protein sequence ID" value="JAD44524.1"/>
    <property type="molecule type" value="Transcribed_RNA"/>
</dbReference>
<evidence type="ECO:0000313" key="2">
    <source>
        <dbReference type="EMBL" id="JAD44524.1"/>
    </source>
</evidence>
<sequence length="59" mass="6764">MLGLPCISVFRCGWNYSVYSTSIFLSVCTLLPGIRSLLVSWLQDVLQFKWHLLLCLELS</sequence>
<keyword evidence="1" id="KW-0812">Transmembrane</keyword>
<evidence type="ECO:0000256" key="1">
    <source>
        <dbReference type="SAM" id="Phobius"/>
    </source>
</evidence>
<protein>
    <submittedName>
        <fullName evidence="2">Uncharacterized protein</fullName>
    </submittedName>
</protein>
<reference evidence="2" key="2">
    <citation type="journal article" date="2015" name="Data Brief">
        <title>Shoot transcriptome of the giant reed, Arundo donax.</title>
        <authorList>
            <person name="Barrero R.A."/>
            <person name="Guerrero F.D."/>
            <person name="Moolhuijzen P."/>
            <person name="Goolsby J.A."/>
            <person name="Tidwell J."/>
            <person name="Bellgard S.E."/>
            <person name="Bellgard M.I."/>
        </authorList>
    </citation>
    <scope>NUCLEOTIDE SEQUENCE</scope>
    <source>
        <tissue evidence="2">Shoot tissue taken approximately 20 cm above the soil surface</tissue>
    </source>
</reference>
<accession>A0A0A8ZYS5</accession>
<organism evidence="2">
    <name type="scientific">Arundo donax</name>
    <name type="common">Giant reed</name>
    <name type="synonym">Donax arundinaceus</name>
    <dbReference type="NCBI Taxonomy" id="35708"/>
    <lineage>
        <taxon>Eukaryota</taxon>
        <taxon>Viridiplantae</taxon>
        <taxon>Streptophyta</taxon>
        <taxon>Embryophyta</taxon>
        <taxon>Tracheophyta</taxon>
        <taxon>Spermatophyta</taxon>
        <taxon>Magnoliopsida</taxon>
        <taxon>Liliopsida</taxon>
        <taxon>Poales</taxon>
        <taxon>Poaceae</taxon>
        <taxon>PACMAD clade</taxon>
        <taxon>Arundinoideae</taxon>
        <taxon>Arundineae</taxon>
        <taxon>Arundo</taxon>
    </lineage>
</organism>
<name>A0A0A8ZYS5_ARUDO</name>
<feature type="transmembrane region" description="Helical" evidence="1">
    <location>
        <begin position="23"/>
        <end position="42"/>
    </location>
</feature>
<proteinExistence type="predicted"/>